<accession>A0A9J6FND8</accession>
<evidence type="ECO:0000313" key="9">
    <source>
        <dbReference type="Proteomes" id="UP000821853"/>
    </source>
</evidence>
<dbReference type="OrthoDB" id="6241117at2759"/>
<keyword evidence="2" id="KW-0805">Transcription regulation</keyword>
<organism evidence="8 9">
    <name type="scientific">Haemaphysalis longicornis</name>
    <name type="common">Bush tick</name>
    <dbReference type="NCBI Taxonomy" id="44386"/>
    <lineage>
        <taxon>Eukaryota</taxon>
        <taxon>Metazoa</taxon>
        <taxon>Ecdysozoa</taxon>
        <taxon>Arthropoda</taxon>
        <taxon>Chelicerata</taxon>
        <taxon>Arachnida</taxon>
        <taxon>Acari</taxon>
        <taxon>Parasitiformes</taxon>
        <taxon>Ixodida</taxon>
        <taxon>Ixodoidea</taxon>
        <taxon>Ixodidae</taxon>
        <taxon>Haemaphysalinae</taxon>
        <taxon>Haemaphysalis</taxon>
    </lineage>
</organism>
<dbReference type="EMBL" id="JABSTR010000002">
    <property type="protein sequence ID" value="KAH9364387.1"/>
    <property type="molecule type" value="Genomic_DNA"/>
</dbReference>
<feature type="compositionally biased region" description="Basic and acidic residues" evidence="6">
    <location>
        <begin position="173"/>
        <end position="189"/>
    </location>
</feature>
<feature type="region of interest" description="Disordered" evidence="6">
    <location>
        <begin position="381"/>
        <end position="404"/>
    </location>
</feature>
<dbReference type="InterPro" id="IPR043020">
    <property type="entry name" value="GCM_large"/>
</dbReference>
<dbReference type="PROSITE" id="PS50807">
    <property type="entry name" value="GCM"/>
    <property type="match status" value="1"/>
</dbReference>
<dbReference type="Gene3D" id="3.30.70.3530">
    <property type="entry name" value="GCM motif"/>
    <property type="match status" value="1"/>
</dbReference>
<dbReference type="GO" id="GO:0000978">
    <property type="term" value="F:RNA polymerase II cis-regulatory region sequence-specific DNA binding"/>
    <property type="evidence" value="ECO:0007669"/>
    <property type="project" value="TreeGrafter"/>
</dbReference>
<gene>
    <name evidence="8" type="ORF">HPB48_006999</name>
</gene>
<evidence type="ECO:0000256" key="3">
    <source>
        <dbReference type="ARBA" id="ARBA00023125"/>
    </source>
</evidence>
<keyword evidence="9" id="KW-1185">Reference proteome</keyword>
<dbReference type="AlphaFoldDB" id="A0A9J6FND8"/>
<evidence type="ECO:0000256" key="2">
    <source>
        <dbReference type="ARBA" id="ARBA00023015"/>
    </source>
</evidence>
<feature type="compositionally biased region" description="Basic and acidic residues" evidence="6">
    <location>
        <begin position="153"/>
        <end position="165"/>
    </location>
</feature>
<dbReference type="InterPro" id="IPR036115">
    <property type="entry name" value="GCM_dom_sf"/>
</dbReference>
<feature type="domain" description="GCM" evidence="7">
    <location>
        <begin position="14"/>
        <end position="173"/>
    </location>
</feature>
<dbReference type="Proteomes" id="UP000821853">
    <property type="component" value="Chromosome 10"/>
</dbReference>
<dbReference type="SUPFAM" id="SSF90073">
    <property type="entry name" value="GCM domain"/>
    <property type="match status" value="1"/>
</dbReference>
<protein>
    <recommendedName>
        <fullName evidence="7">GCM domain-containing protein</fullName>
    </recommendedName>
</protein>
<evidence type="ECO:0000259" key="7">
    <source>
        <dbReference type="PROSITE" id="PS50807"/>
    </source>
</evidence>
<dbReference type="Pfam" id="PF03615">
    <property type="entry name" value="GCM"/>
    <property type="match status" value="1"/>
</dbReference>
<dbReference type="InterPro" id="IPR039791">
    <property type="entry name" value="GCM"/>
</dbReference>
<dbReference type="VEuPathDB" id="VectorBase:HLOH_044037"/>
<evidence type="ECO:0000313" key="8">
    <source>
        <dbReference type="EMBL" id="KAH9364387.1"/>
    </source>
</evidence>
<evidence type="ECO:0000256" key="4">
    <source>
        <dbReference type="ARBA" id="ARBA00023163"/>
    </source>
</evidence>
<keyword evidence="4" id="KW-0804">Transcription</keyword>
<name>A0A9J6FND8_HAELO</name>
<keyword evidence="3" id="KW-0238">DNA-binding</keyword>
<dbReference type="GO" id="GO:0005634">
    <property type="term" value="C:nucleus"/>
    <property type="evidence" value="ECO:0007669"/>
    <property type="project" value="TreeGrafter"/>
</dbReference>
<keyword evidence="5" id="KW-0539">Nucleus</keyword>
<comment type="caution">
    <text evidence="8">The sequence shown here is derived from an EMBL/GenBank/DDBJ whole genome shotgun (WGS) entry which is preliminary data.</text>
</comment>
<dbReference type="PANTHER" id="PTHR12414">
    <property type="entry name" value="GLIAL CELLS MISSING RELATED/GLIDE"/>
    <property type="match status" value="1"/>
</dbReference>
<proteinExistence type="predicted"/>
<sequence length="404" mass="44878">MAKACDAGPGHTPANWNIYDSHMPYLNVFDEFQEWPDGFCRYVYRADCVEAQRHASGWAMRLSWAKDKPYFQQKKKCLGVMVCSLQCVSDTGRSVRLRPHVSNEDRKNQEGKPCPNLGCLGSLQLQPCSGYCGSPVLHIWRHTDLAVFFQSEGFHDHPRPNERQRVSMRKSSRLRDGGNTESTGKERRGDLLYKLMKQNTPEHTSLPPFDQQFAPFLASANVKGNIAPSGQCSCFWSECHCGVSTREAAAVAASQPHYRKAADPCGTATAVSPDFELQCGSVLHAMDHTMTPEGRPLDTRHCSSQQHGAASSVPAHSEAGEMCHVVMPVDDPAIEPPSSMLRDFGGAAESCCLHTAEHDYSVPMTQRDYKTGQTPAQRPFFHLTPHSCPPQANRYEPGVWDDLQ</sequence>
<dbReference type="InterPro" id="IPR043021">
    <property type="entry name" value="GCM_small"/>
</dbReference>
<dbReference type="GO" id="GO:0001228">
    <property type="term" value="F:DNA-binding transcription activator activity, RNA polymerase II-specific"/>
    <property type="evidence" value="ECO:0007669"/>
    <property type="project" value="InterPro"/>
</dbReference>
<feature type="region of interest" description="Disordered" evidence="6">
    <location>
        <begin position="153"/>
        <end position="189"/>
    </location>
</feature>
<evidence type="ECO:0000256" key="6">
    <source>
        <dbReference type="SAM" id="MobiDB-lite"/>
    </source>
</evidence>
<keyword evidence="1" id="KW-0217">Developmental protein</keyword>
<evidence type="ECO:0000256" key="1">
    <source>
        <dbReference type="ARBA" id="ARBA00022473"/>
    </source>
</evidence>
<evidence type="ECO:0000256" key="5">
    <source>
        <dbReference type="ARBA" id="ARBA00023242"/>
    </source>
</evidence>
<dbReference type="GO" id="GO:0042063">
    <property type="term" value="P:gliogenesis"/>
    <property type="evidence" value="ECO:0007669"/>
    <property type="project" value="TreeGrafter"/>
</dbReference>
<dbReference type="Gene3D" id="2.20.25.670">
    <property type="entry name" value="GCM domain, large subdomain"/>
    <property type="match status" value="1"/>
</dbReference>
<dbReference type="InterPro" id="IPR003902">
    <property type="entry name" value="Tscrpt_reg_GCM"/>
</dbReference>
<dbReference type="PANTHER" id="PTHR12414:SF8">
    <property type="entry name" value="TRANSCRIPTION FACTOR GLIAL CELLS MISSING-RELATED"/>
    <property type="match status" value="1"/>
</dbReference>
<reference evidence="8 9" key="1">
    <citation type="journal article" date="2020" name="Cell">
        <title>Large-Scale Comparative Analyses of Tick Genomes Elucidate Their Genetic Diversity and Vector Capacities.</title>
        <authorList>
            <consortium name="Tick Genome and Microbiome Consortium (TIGMIC)"/>
            <person name="Jia N."/>
            <person name="Wang J."/>
            <person name="Shi W."/>
            <person name="Du L."/>
            <person name="Sun Y."/>
            <person name="Zhan W."/>
            <person name="Jiang J.F."/>
            <person name="Wang Q."/>
            <person name="Zhang B."/>
            <person name="Ji P."/>
            <person name="Bell-Sakyi L."/>
            <person name="Cui X.M."/>
            <person name="Yuan T.T."/>
            <person name="Jiang B.G."/>
            <person name="Yang W.F."/>
            <person name="Lam T.T."/>
            <person name="Chang Q.C."/>
            <person name="Ding S.J."/>
            <person name="Wang X.J."/>
            <person name="Zhu J.G."/>
            <person name="Ruan X.D."/>
            <person name="Zhao L."/>
            <person name="Wei J.T."/>
            <person name="Ye R.Z."/>
            <person name="Que T.C."/>
            <person name="Du C.H."/>
            <person name="Zhou Y.H."/>
            <person name="Cheng J.X."/>
            <person name="Dai P.F."/>
            <person name="Guo W.B."/>
            <person name="Han X.H."/>
            <person name="Huang E.J."/>
            <person name="Li L.F."/>
            <person name="Wei W."/>
            <person name="Gao Y.C."/>
            <person name="Liu J.Z."/>
            <person name="Shao H.Z."/>
            <person name="Wang X."/>
            <person name="Wang C.C."/>
            <person name="Yang T.C."/>
            <person name="Huo Q.B."/>
            <person name="Li W."/>
            <person name="Chen H.Y."/>
            <person name="Chen S.E."/>
            <person name="Zhou L.G."/>
            <person name="Ni X.B."/>
            <person name="Tian J.H."/>
            <person name="Sheng Y."/>
            <person name="Liu T."/>
            <person name="Pan Y.S."/>
            <person name="Xia L.Y."/>
            <person name="Li J."/>
            <person name="Zhao F."/>
            <person name="Cao W.C."/>
        </authorList>
    </citation>
    <scope>NUCLEOTIDE SEQUENCE [LARGE SCALE GENOMIC DNA]</scope>
    <source>
        <strain evidence="8">HaeL-2018</strain>
    </source>
</reference>